<dbReference type="Pfam" id="PF18759">
    <property type="entry name" value="Plavaka"/>
    <property type="match status" value="1"/>
</dbReference>
<dbReference type="Proteomes" id="UP000054549">
    <property type="component" value="Unassembled WGS sequence"/>
</dbReference>
<sequence length="813" mass="91714">IKGLNLSFSTGKKLRGLAEMLPKGPEWQCKPLETVYPTKRPLQLYYRNPLECIQSILYHPLLKDFIRLTPFRLYESAAKVMRLYTEWLSGDVAWSMQSQLPDGATLLGVVLSSDKTNLSSMTGGRVAHPLLISLANILMDFRAKASNHAFQLLALLPIPKFTDNDRKMQGVLENRLIHECLDFVLQPLKKAAEFGIMMSDPLDAIRHRPCTASKMLRRLATIENSKNVDPWDLVSYIREAKVYRLNGVHRPFWRDWPLSEPSKFFTPESLHHWHKMFWDHDARWCIRAVGPAEIDFRFSILHPHTGFRQFQEGISKLKQVTGREHRDIQRHIVAVIADAVPKDFLIAIRALADFRYLAQAPEISDQVCIEIDEALQEFHQHKDAIIAAGARVGKGGRIIDNWYIPKLEMLQSVTSSICDSGALTQWSADTTERCHITEIKNPSRFTNNQEYEAQICRHLDRDEKCRQFNLATAILESNIDIHSPLSVSDTSDIGDDADLGPLKGFLSEARNGPLSAVDSAAVAIQSATASFGGVQQRHTSYFDLAAALQDGAYLRSPLPHRTIVRGGTALHLVRDPPMKLTIDEAMKEFNLPDLRGAFADFLQHGGSNPSLISGRRIADANAELPFDYIQIWTKLQIQNYAYHAPHNVLPPQTVNASPPSGSGHSDVVLVNIDPSQVWPASGLKGHHVAELRLIFHAVPRKRGPSYPCTDMFLAYVQRFDIIPQPNPQRLSQKGSFVEQSTGMYLLKHALRSDRSVLGGIVPLGQIRTLVDLIPRFGKEAEKRLTKATVLAHSKEFRLNKYFEKELFYALKCY</sequence>
<dbReference type="AlphaFoldDB" id="A0A0C2RV95"/>
<dbReference type="InterPro" id="IPR041078">
    <property type="entry name" value="Plavaka"/>
</dbReference>
<name>A0A0C2RV95_AMAMK</name>
<dbReference type="Pfam" id="PF20722">
    <property type="entry name" value="DUF6830"/>
    <property type="match status" value="1"/>
</dbReference>
<feature type="non-terminal residue" evidence="2">
    <location>
        <position position="1"/>
    </location>
</feature>
<dbReference type="InParanoid" id="A0A0C2RV95"/>
<dbReference type="InterPro" id="IPR049233">
    <property type="entry name" value="DUF6830"/>
</dbReference>
<evidence type="ECO:0000259" key="1">
    <source>
        <dbReference type="Pfam" id="PF20722"/>
    </source>
</evidence>
<proteinExistence type="predicted"/>
<evidence type="ECO:0000313" key="3">
    <source>
        <dbReference type="Proteomes" id="UP000054549"/>
    </source>
</evidence>
<reference evidence="2 3" key="1">
    <citation type="submission" date="2014-04" db="EMBL/GenBank/DDBJ databases">
        <title>Evolutionary Origins and Diversification of the Mycorrhizal Mutualists.</title>
        <authorList>
            <consortium name="DOE Joint Genome Institute"/>
            <consortium name="Mycorrhizal Genomics Consortium"/>
            <person name="Kohler A."/>
            <person name="Kuo A."/>
            <person name="Nagy L.G."/>
            <person name="Floudas D."/>
            <person name="Copeland A."/>
            <person name="Barry K.W."/>
            <person name="Cichocki N."/>
            <person name="Veneault-Fourrey C."/>
            <person name="LaButti K."/>
            <person name="Lindquist E.A."/>
            <person name="Lipzen A."/>
            <person name="Lundell T."/>
            <person name="Morin E."/>
            <person name="Murat C."/>
            <person name="Riley R."/>
            <person name="Ohm R."/>
            <person name="Sun H."/>
            <person name="Tunlid A."/>
            <person name="Henrissat B."/>
            <person name="Grigoriev I.V."/>
            <person name="Hibbett D.S."/>
            <person name="Martin F."/>
        </authorList>
    </citation>
    <scope>NUCLEOTIDE SEQUENCE [LARGE SCALE GENOMIC DNA]</scope>
    <source>
        <strain evidence="2 3">Koide BX008</strain>
    </source>
</reference>
<dbReference type="OrthoDB" id="3232986at2759"/>
<gene>
    <name evidence="2" type="ORF">M378DRAFT_93040</name>
</gene>
<evidence type="ECO:0000313" key="2">
    <source>
        <dbReference type="EMBL" id="KIL54160.1"/>
    </source>
</evidence>
<protein>
    <recommendedName>
        <fullName evidence="1">DUF6830 domain-containing protein</fullName>
    </recommendedName>
</protein>
<feature type="domain" description="DUF6830" evidence="1">
    <location>
        <begin position="541"/>
        <end position="690"/>
    </location>
</feature>
<dbReference type="EMBL" id="KN818906">
    <property type="protein sequence ID" value="KIL54160.1"/>
    <property type="molecule type" value="Genomic_DNA"/>
</dbReference>
<organism evidence="2 3">
    <name type="scientific">Amanita muscaria (strain Koide BX008)</name>
    <dbReference type="NCBI Taxonomy" id="946122"/>
    <lineage>
        <taxon>Eukaryota</taxon>
        <taxon>Fungi</taxon>
        <taxon>Dikarya</taxon>
        <taxon>Basidiomycota</taxon>
        <taxon>Agaricomycotina</taxon>
        <taxon>Agaricomycetes</taxon>
        <taxon>Agaricomycetidae</taxon>
        <taxon>Agaricales</taxon>
        <taxon>Pluteineae</taxon>
        <taxon>Amanitaceae</taxon>
        <taxon>Amanita</taxon>
    </lineage>
</organism>
<keyword evidence="3" id="KW-1185">Reference proteome</keyword>
<dbReference type="HOGENOM" id="CLU_006344_10_2_1"/>
<accession>A0A0C2RV95</accession>